<evidence type="ECO:0000259" key="7">
    <source>
        <dbReference type="Pfam" id="PF09335"/>
    </source>
</evidence>
<dbReference type="InterPro" id="IPR015414">
    <property type="entry name" value="TMEM64"/>
</dbReference>
<evidence type="ECO:0000256" key="5">
    <source>
        <dbReference type="ARBA" id="ARBA00023136"/>
    </source>
</evidence>
<feature type="transmembrane region" description="Helical" evidence="6">
    <location>
        <begin position="210"/>
        <end position="228"/>
    </location>
</feature>
<comment type="subcellular location">
    <subcellularLocation>
        <location evidence="1 6">Cell membrane</location>
        <topology evidence="1 6">Multi-pass membrane protein</topology>
    </subcellularLocation>
</comment>
<dbReference type="PANTHER" id="PTHR12677">
    <property type="entry name" value="GOLGI APPARATUS MEMBRANE PROTEIN TVP38-RELATED"/>
    <property type="match status" value="1"/>
</dbReference>
<comment type="caution">
    <text evidence="8">The sequence shown here is derived from an EMBL/GenBank/DDBJ whole genome shotgun (WGS) entry which is preliminary data.</text>
</comment>
<evidence type="ECO:0000256" key="6">
    <source>
        <dbReference type="RuleBase" id="RU366058"/>
    </source>
</evidence>
<name>A0A0D1AGB0_CLOBO</name>
<dbReference type="AlphaFoldDB" id="A0A0D1AGB0"/>
<organism evidence="8 9">
    <name type="scientific">Clostridium botulinum B2 450</name>
    <dbReference type="NCBI Taxonomy" id="1379739"/>
    <lineage>
        <taxon>Bacteria</taxon>
        <taxon>Bacillati</taxon>
        <taxon>Bacillota</taxon>
        <taxon>Clostridia</taxon>
        <taxon>Eubacteriales</taxon>
        <taxon>Clostridiaceae</taxon>
        <taxon>Clostridium</taxon>
    </lineage>
</organism>
<feature type="transmembrane region" description="Helical" evidence="6">
    <location>
        <begin position="182"/>
        <end position="204"/>
    </location>
</feature>
<evidence type="ECO:0000313" key="8">
    <source>
        <dbReference type="EMBL" id="KIS22189.1"/>
    </source>
</evidence>
<dbReference type="PATRIC" id="fig|1379739.3.peg.3813"/>
<feature type="transmembrane region" description="Helical" evidence="6">
    <location>
        <begin position="96"/>
        <end position="124"/>
    </location>
</feature>
<comment type="similarity">
    <text evidence="6">Belongs to the TVP38/TMEM64 family.</text>
</comment>
<feature type="domain" description="VTT" evidence="7">
    <location>
        <begin position="84"/>
        <end position="202"/>
    </location>
</feature>
<keyword evidence="4 6" id="KW-1133">Transmembrane helix</keyword>
<dbReference type="PANTHER" id="PTHR12677:SF59">
    <property type="entry name" value="GOLGI APPARATUS MEMBRANE PROTEIN TVP38-RELATED"/>
    <property type="match status" value="1"/>
</dbReference>
<proteinExistence type="inferred from homology"/>
<dbReference type="HOGENOM" id="CLU_038944_5_1_9"/>
<dbReference type="Pfam" id="PF09335">
    <property type="entry name" value="VTT_dom"/>
    <property type="match status" value="1"/>
</dbReference>
<dbReference type="GO" id="GO:0005886">
    <property type="term" value="C:plasma membrane"/>
    <property type="evidence" value="ECO:0007669"/>
    <property type="project" value="UniProtKB-SubCell"/>
</dbReference>
<keyword evidence="3 6" id="KW-0812">Transmembrane</keyword>
<keyword evidence="5 6" id="KW-0472">Membrane</keyword>
<evidence type="ECO:0000313" key="9">
    <source>
        <dbReference type="Proteomes" id="UP000032250"/>
    </source>
</evidence>
<sequence length="244" mass="27232">MLESIRKYIKKNLNIIKEILSDNKGSIILSLFFLFIIFVGYIYYKNFAVLKDPRNIKNIILSYGSYGIIVFLLFQIIQVVAFFIPGEVIQITGGYIYGTLLGGVYSLIGITLGSVFVFLLAQMYGRPLVNKIISKKDLKFFDRLLNIGSVKLIVFLLYLIPGIPKDALGYICGISDIKFKDFFILSTLGRIPGVLASAYFGANIHAGNRTILITVGVISSLLFIIGVLKGEKIIKKIGKNIREL</sequence>
<dbReference type="OrthoDB" id="3173541at2"/>
<feature type="transmembrane region" description="Helical" evidence="6">
    <location>
        <begin position="64"/>
        <end position="84"/>
    </location>
</feature>
<feature type="transmembrane region" description="Helical" evidence="6">
    <location>
        <begin position="27"/>
        <end position="44"/>
    </location>
</feature>
<protein>
    <recommendedName>
        <fullName evidence="6">TVP38/TMEM64 family membrane protein</fullName>
    </recommendedName>
</protein>
<feature type="transmembrane region" description="Helical" evidence="6">
    <location>
        <begin position="144"/>
        <end position="161"/>
    </location>
</feature>
<gene>
    <name evidence="8" type="ORF">N495_17165</name>
</gene>
<evidence type="ECO:0000256" key="3">
    <source>
        <dbReference type="ARBA" id="ARBA00022692"/>
    </source>
</evidence>
<dbReference type="EMBL" id="JXSU01000008">
    <property type="protein sequence ID" value="KIS22189.1"/>
    <property type="molecule type" value="Genomic_DNA"/>
</dbReference>
<keyword evidence="2 6" id="KW-1003">Cell membrane</keyword>
<evidence type="ECO:0000256" key="4">
    <source>
        <dbReference type="ARBA" id="ARBA00022989"/>
    </source>
</evidence>
<dbReference type="InterPro" id="IPR032816">
    <property type="entry name" value="VTT_dom"/>
</dbReference>
<accession>A0A0D1AGB0</accession>
<dbReference type="Proteomes" id="UP000032250">
    <property type="component" value="Unassembled WGS sequence"/>
</dbReference>
<dbReference type="RefSeq" id="WP_043032544.1">
    <property type="nucleotide sequence ID" value="NZ_JXSU01000008.1"/>
</dbReference>
<reference evidence="8 9" key="1">
    <citation type="submission" date="2014-06" db="EMBL/GenBank/DDBJ databases">
        <title>Genome characterization of distinct group I Clostridium botulinum lineages.</title>
        <authorList>
            <person name="Giordani F."/>
            <person name="Anselmo A."/>
            <person name="Fillo S."/>
            <person name="Palozzi A.M."/>
            <person name="Fortunato A."/>
            <person name="Gentile B."/>
            <person name="Ciammaruconi A."/>
            <person name="Anniballi F."/>
            <person name="De Medici D."/>
            <person name="Lista F."/>
        </authorList>
    </citation>
    <scope>NUCLEOTIDE SEQUENCE [LARGE SCALE GENOMIC DNA]</scope>
    <source>
        <strain evidence="8 9">B2 450</strain>
    </source>
</reference>
<evidence type="ECO:0000256" key="1">
    <source>
        <dbReference type="ARBA" id="ARBA00004651"/>
    </source>
</evidence>
<evidence type="ECO:0000256" key="2">
    <source>
        <dbReference type="ARBA" id="ARBA00022475"/>
    </source>
</evidence>